<evidence type="ECO:0000259" key="5">
    <source>
        <dbReference type="PROSITE" id="PS51898"/>
    </source>
</evidence>
<dbReference type="Proteomes" id="UP001173465">
    <property type="component" value="Unassembled WGS sequence"/>
</dbReference>
<accession>A0AAW7DP29</accession>
<dbReference type="InterPro" id="IPR010998">
    <property type="entry name" value="Integrase_recombinase_N"/>
</dbReference>
<dbReference type="InterPro" id="IPR013762">
    <property type="entry name" value="Integrase-like_cat_sf"/>
</dbReference>
<dbReference type="InterPro" id="IPR038488">
    <property type="entry name" value="Integrase_DNA-bd_sf"/>
</dbReference>
<dbReference type="PROSITE" id="PS51898">
    <property type="entry name" value="TYR_RECOMBINASE"/>
    <property type="match status" value="1"/>
</dbReference>
<dbReference type="InterPro" id="IPR011010">
    <property type="entry name" value="DNA_brk_join_enz"/>
</dbReference>
<dbReference type="GO" id="GO:0003677">
    <property type="term" value="F:DNA binding"/>
    <property type="evidence" value="ECO:0007669"/>
    <property type="project" value="UniProtKB-KW"/>
</dbReference>
<dbReference type="RefSeq" id="WP_286593349.1">
    <property type="nucleotide sequence ID" value="NZ_JACANB010000002.1"/>
</dbReference>
<evidence type="ECO:0000256" key="1">
    <source>
        <dbReference type="ARBA" id="ARBA00008857"/>
    </source>
</evidence>
<dbReference type="InterPro" id="IPR050808">
    <property type="entry name" value="Phage_Integrase"/>
</dbReference>
<dbReference type="GO" id="GO:0006310">
    <property type="term" value="P:DNA recombination"/>
    <property type="evidence" value="ECO:0007669"/>
    <property type="project" value="UniProtKB-KW"/>
</dbReference>
<evidence type="ECO:0000313" key="7">
    <source>
        <dbReference type="Proteomes" id="UP001173465"/>
    </source>
</evidence>
<evidence type="ECO:0000313" key="6">
    <source>
        <dbReference type="EMBL" id="MDM1695910.1"/>
    </source>
</evidence>
<comment type="similarity">
    <text evidence="1">Belongs to the 'phage' integrase family.</text>
</comment>
<dbReference type="Gene3D" id="1.10.150.130">
    <property type="match status" value="1"/>
</dbReference>
<evidence type="ECO:0000256" key="2">
    <source>
        <dbReference type="ARBA" id="ARBA00022908"/>
    </source>
</evidence>
<reference evidence="6" key="1">
    <citation type="submission" date="2020-06" db="EMBL/GenBank/DDBJ databases">
        <authorList>
            <person name="Dong N."/>
        </authorList>
    </citation>
    <scope>NUCLEOTIDE SEQUENCE</scope>
    <source>
        <strain evidence="6">DF46-2-2</strain>
    </source>
</reference>
<comment type="caution">
    <text evidence="6">The sequence shown here is derived from an EMBL/GenBank/DDBJ whole genome shotgun (WGS) entry which is preliminary data.</text>
</comment>
<evidence type="ECO:0000256" key="4">
    <source>
        <dbReference type="ARBA" id="ARBA00023172"/>
    </source>
</evidence>
<protein>
    <recommendedName>
        <fullName evidence="5">Tyr recombinase domain-containing protein</fullName>
    </recommendedName>
</protein>
<keyword evidence="3" id="KW-0238">DNA-binding</keyword>
<sequence>MLNDQRIKALKPGNEIQEADRRNPGAGSLLLVRRAHSVAAYHQYYVDGKKRKHPIGHYKLTSASQGMTLRELRDEHARLGELRQQHPDLKTYFEHLELQKQEQERLAKLEASKGSFEDLLLAYIDDRTKAGMAENSIKDVLRFKRNDCDVHPDLMAMRACDVQPHHINAILTPILQREKYRQADKVRSYLHAAFAFGLKHDNIAGRAISGPTFAITQNPVSAITLSESDRKQARKAATRALSDAELAQFYKTCDLPGSGISWTMAQLFKMVIATGGQRIDQLCRIPWEGYQGDYIRIIDPKGRGSIAREHLVPHTERTKAILAEVAQVTGGHSHPFSRLADRPFHVSSYSSAIQGWLETDYALIDEQPVPSFTPRVLRRTMTQLMKRAGVSDHASNELQSHGISGVVKEHYDNDPETSLPNKVKTLEQVERSLRIILGEAQNNILTLRVIN</sequence>
<gene>
    <name evidence="6" type="ORF">HX099_04415</name>
</gene>
<dbReference type="AlphaFoldDB" id="A0AAW7DP29"/>
<reference evidence="6" key="2">
    <citation type="journal article" date="2022" name="Sci. Total Environ.">
        <title>Prevalence, transmission, and molecular epidemiology of tet(X)-positive bacteria among humans, animals, and environmental niches in China: An epidemiological, and genomic-based study.</title>
        <authorList>
            <person name="Dong N."/>
            <person name="Zeng Y."/>
            <person name="Cai C."/>
            <person name="Sun C."/>
            <person name="Lu J."/>
            <person name="Liu C."/>
            <person name="Zhou H."/>
            <person name="Sun Q."/>
            <person name="Shu L."/>
            <person name="Wang H."/>
            <person name="Wang Y."/>
            <person name="Wang S."/>
            <person name="Wu C."/>
            <person name="Chan E.W."/>
            <person name="Chen G."/>
            <person name="Shen Z."/>
            <person name="Chen S."/>
            <person name="Zhang R."/>
        </authorList>
    </citation>
    <scope>NUCLEOTIDE SEQUENCE</scope>
    <source>
        <strain evidence="6">DF46-2-2</strain>
    </source>
</reference>
<dbReference type="PANTHER" id="PTHR30629:SF2">
    <property type="entry name" value="PROPHAGE INTEGRASE INTS-RELATED"/>
    <property type="match status" value="1"/>
</dbReference>
<dbReference type="PANTHER" id="PTHR30629">
    <property type="entry name" value="PROPHAGE INTEGRASE"/>
    <property type="match status" value="1"/>
</dbReference>
<dbReference type="EMBL" id="JACANB010000002">
    <property type="protein sequence ID" value="MDM1695910.1"/>
    <property type="molecule type" value="Genomic_DNA"/>
</dbReference>
<dbReference type="Gene3D" id="3.30.160.390">
    <property type="entry name" value="Integrase, DNA-binding domain"/>
    <property type="match status" value="1"/>
</dbReference>
<keyword evidence="2" id="KW-0229">DNA integration</keyword>
<keyword evidence="4" id="KW-0233">DNA recombination</keyword>
<proteinExistence type="inferred from homology"/>
<feature type="domain" description="Tyr recombinase" evidence="5">
    <location>
        <begin position="236"/>
        <end position="424"/>
    </location>
</feature>
<dbReference type="InterPro" id="IPR002104">
    <property type="entry name" value="Integrase_catalytic"/>
</dbReference>
<name>A0AAW7DP29_9GAMM</name>
<dbReference type="SUPFAM" id="SSF56349">
    <property type="entry name" value="DNA breaking-rejoining enzymes"/>
    <property type="match status" value="1"/>
</dbReference>
<dbReference type="Gene3D" id="1.10.443.10">
    <property type="entry name" value="Intergrase catalytic core"/>
    <property type="match status" value="1"/>
</dbReference>
<evidence type="ECO:0000256" key="3">
    <source>
        <dbReference type="ARBA" id="ARBA00023125"/>
    </source>
</evidence>
<dbReference type="GO" id="GO:0015074">
    <property type="term" value="P:DNA integration"/>
    <property type="evidence" value="ECO:0007669"/>
    <property type="project" value="UniProtKB-KW"/>
</dbReference>
<organism evidence="6 7">
    <name type="scientific">Thiopseudomonas alkaliphila</name>
    <dbReference type="NCBI Taxonomy" id="1697053"/>
    <lineage>
        <taxon>Bacteria</taxon>
        <taxon>Pseudomonadati</taxon>
        <taxon>Pseudomonadota</taxon>
        <taxon>Gammaproteobacteria</taxon>
        <taxon>Pseudomonadales</taxon>
        <taxon>Pseudomonadaceae</taxon>
        <taxon>Thiopseudomonas</taxon>
    </lineage>
</organism>